<dbReference type="InterPro" id="IPR001173">
    <property type="entry name" value="Glyco_trans_2-like"/>
</dbReference>
<name>A0A0G9MYB6_9SPHN</name>
<dbReference type="Pfam" id="PF00535">
    <property type="entry name" value="Glycos_transf_2"/>
    <property type="match status" value="1"/>
</dbReference>
<protein>
    <recommendedName>
        <fullName evidence="2">Glycosyltransferase 2-like domain-containing protein</fullName>
    </recommendedName>
</protein>
<dbReference type="CDD" id="cd02511">
    <property type="entry name" value="Beta4Glucosyltransferase"/>
    <property type="match status" value="1"/>
</dbReference>
<dbReference type="RefSeq" id="WP_047003087.1">
    <property type="nucleotide sequence ID" value="NZ_LBHB01000001.1"/>
</dbReference>
<evidence type="ECO:0000259" key="2">
    <source>
        <dbReference type="Pfam" id="PF00535"/>
    </source>
</evidence>
<comment type="similarity">
    <text evidence="1">Belongs to the glycosyltransferase 2 family. WaaE/KdtX subfamily.</text>
</comment>
<dbReference type="Gene3D" id="3.90.550.10">
    <property type="entry name" value="Spore Coat Polysaccharide Biosynthesis Protein SpsA, Chain A"/>
    <property type="match status" value="1"/>
</dbReference>
<evidence type="ECO:0000256" key="1">
    <source>
        <dbReference type="ARBA" id="ARBA00038494"/>
    </source>
</evidence>
<gene>
    <name evidence="3" type="ORF">AAW00_04595</name>
</gene>
<keyword evidence="4" id="KW-1185">Reference proteome</keyword>
<organism evidence="3 4">
    <name type="scientific">Aurantiacibacter luteus</name>
    <dbReference type="NCBI Taxonomy" id="1581420"/>
    <lineage>
        <taxon>Bacteria</taxon>
        <taxon>Pseudomonadati</taxon>
        <taxon>Pseudomonadota</taxon>
        <taxon>Alphaproteobacteria</taxon>
        <taxon>Sphingomonadales</taxon>
        <taxon>Erythrobacteraceae</taxon>
        <taxon>Aurantiacibacter</taxon>
    </lineage>
</organism>
<comment type="caution">
    <text evidence="3">The sequence shown here is derived from an EMBL/GenBank/DDBJ whole genome shotgun (WGS) entry which is preliminary data.</text>
</comment>
<dbReference type="PANTHER" id="PTHR43630">
    <property type="entry name" value="POLY-BETA-1,6-N-ACETYL-D-GLUCOSAMINE SYNTHASE"/>
    <property type="match status" value="1"/>
</dbReference>
<reference evidence="3 4" key="1">
    <citation type="submission" date="2015-04" db="EMBL/GenBank/DDBJ databases">
        <title>The draft genome sequence of Erythrobacter luteus KA37.</title>
        <authorList>
            <person name="Zhuang L."/>
            <person name="Liu Y."/>
            <person name="Shao Z."/>
        </authorList>
    </citation>
    <scope>NUCLEOTIDE SEQUENCE [LARGE SCALE GENOMIC DNA]</scope>
    <source>
        <strain evidence="3 4">KA37</strain>
    </source>
</reference>
<evidence type="ECO:0000313" key="3">
    <source>
        <dbReference type="EMBL" id="KLE35680.1"/>
    </source>
</evidence>
<dbReference type="InterPro" id="IPR029044">
    <property type="entry name" value="Nucleotide-diphossugar_trans"/>
</dbReference>
<dbReference type="AlphaFoldDB" id="A0A0G9MYB6"/>
<dbReference type="OrthoDB" id="9815923at2"/>
<accession>A0A0G9MYB6</accession>
<proteinExistence type="inferred from homology"/>
<evidence type="ECO:0000313" key="4">
    <source>
        <dbReference type="Proteomes" id="UP000053464"/>
    </source>
</evidence>
<dbReference type="PATRIC" id="fig|1581420.6.peg.923"/>
<feature type="domain" description="Glycosyltransferase 2-like" evidence="2">
    <location>
        <begin position="9"/>
        <end position="122"/>
    </location>
</feature>
<dbReference type="PANTHER" id="PTHR43630:SF2">
    <property type="entry name" value="GLYCOSYLTRANSFERASE"/>
    <property type="match status" value="1"/>
</dbReference>
<dbReference type="SUPFAM" id="SSF53448">
    <property type="entry name" value="Nucleotide-diphospho-sugar transferases"/>
    <property type="match status" value="1"/>
</dbReference>
<dbReference type="EMBL" id="LBHB01000001">
    <property type="protein sequence ID" value="KLE35680.1"/>
    <property type="molecule type" value="Genomic_DNA"/>
</dbReference>
<dbReference type="STRING" id="1581420.AAW00_04595"/>
<sequence>MSSTVLPVTVAVPAKNEEANLARCLERLGRFAEVVVIDSASTDRTPQIAQEHGARVVDFTWDGKYPKKRNWFLLNEPLTTPFVLFLDADEFVDDVFCDALEAELASGGLDGYWLNYTNYFLGKPMRHGLAQRKLALFRVGSALYERIAEDGWSQLDMEIHEHPIVKGKVGEIAAPIDHRDYKGLAKFIERHKDYALWEARRYADIASDPARWQHFTPRQRFKYRHLAQWWYPWFYFVMAYVGKRGFLDGGVGFHYASYKTWYFQTIRLLIREFQQQGRG</sequence>
<dbReference type="Proteomes" id="UP000053464">
    <property type="component" value="Unassembled WGS sequence"/>
</dbReference>